<evidence type="ECO:0000313" key="14">
    <source>
        <dbReference type="EMBL" id="RWS16236.1"/>
    </source>
</evidence>
<comment type="subcellular location">
    <subcellularLocation>
        <location evidence="13">Endoplasmic reticulum membrane</location>
        <topology evidence="13">Multi-pass membrane protein</topology>
    </subcellularLocation>
    <subcellularLocation>
        <location evidence="2">Membrane</location>
        <topology evidence="2">Multi-pass membrane protein</topology>
    </subcellularLocation>
</comment>
<comment type="similarity">
    <text evidence="3 13">Belongs to the class VI-like SAM-binding methyltransferase superfamily. Isoprenylcysteine carboxyl methyltransferase family.</text>
</comment>
<dbReference type="EMBL" id="NCKU01000265">
    <property type="protein sequence ID" value="RWS16236.1"/>
    <property type="molecule type" value="Genomic_DNA"/>
</dbReference>
<dbReference type="PANTHER" id="PTHR12714:SF9">
    <property type="entry name" value="PROTEIN-S-ISOPRENYLCYSTEINE O-METHYLTRANSFERASE"/>
    <property type="match status" value="1"/>
</dbReference>
<feature type="transmembrane region" description="Helical" evidence="13">
    <location>
        <begin position="161"/>
        <end position="182"/>
    </location>
</feature>
<protein>
    <recommendedName>
        <fullName evidence="12 13">Protein-S-isoprenylcysteine O-methyltransferase</fullName>
        <ecNumber evidence="4 13">2.1.1.100</ecNumber>
    </recommendedName>
</protein>
<comment type="catalytic activity">
    <reaction evidence="1 13">
        <text>[protein]-C-terminal S-[(2E,6E)-farnesyl]-L-cysteine + S-adenosyl-L-methionine = [protein]-C-terminal S-[(2E,6E)-farnesyl]-L-cysteine methyl ester + S-adenosyl-L-homocysteine</text>
        <dbReference type="Rhea" id="RHEA:21672"/>
        <dbReference type="Rhea" id="RHEA-COMP:12125"/>
        <dbReference type="Rhea" id="RHEA-COMP:12126"/>
        <dbReference type="ChEBI" id="CHEBI:57856"/>
        <dbReference type="ChEBI" id="CHEBI:59789"/>
        <dbReference type="ChEBI" id="CHEBI:90510"/>
        <dbReference type="ChEBI" id="CHEBI:90511"/>
        <dbReference type="EC" id="2.1.1.100"/>
    </reaction>
</comment>
<gene>
    <name evidence="14" type="ORF">B4U79_13080</name>
</gene>
<evidence type="ECO:0000256" key="8">
    <source>
        <dbReference type="ARBA" id="ARBA00022692"/>
    </source>
</evidence>
<dbReference type="Gene3D" id="1.20.120.1630">
    <property type="match status" value="1"/>
</dbReference>
<dbReference type="GO" id="GO:0005789">
    <property type="term" value="C:endoplasmic reticulum membrane"/>
    <property type="evidence" value="ECO:0007669"/>
    <property type="project" value="UniProtKB-SubCell"/>
</dbReference>
<evidence type="ECO:0000313" key="15">
    <source>
        <dbReference type="Proteomes" id="UP000285301"/>
    </source>
</evidence>
<comment type="function">
    <text evidence="11">Catalyzes the post-translational methylation of isoprenylated C-terminal cysteine residues.</text>
</comment>
<dbReference type="PROSITE" id="PS51564">
    <property type="entry name" value="SAM_ICMT"/>
    <property type="match status" value="1"/>
</dbReference>
<keyword evidence="10 13" id="KW-0472">Membrane</keyword>
<evidence type="ECO:0000256" key="13">
    <source>
        <dbReference type="RuleBase" id="RU362022"/>
    </source>
</evidence>
<keyword evidence="15" id="KW-1185">Reference proteome</keyword>
<evidence type="ECO:0000256" key="5">
    <source>
        <dbReference type="ARBA" id="ARBA00022603"/>
    </source>
</evidence>
<keyword evidence="13" id="KW-0256">Endoplasmic reticulum</keyword>
<comment type="caution">
    <text evidence="14">The sequence shown here is derived from an EMBL/GenBank/DDBJ whole genome shotgun (WGS) entry which is preliminary data.</text>
</comment>
<evidence type="ECO:0000256" key="7">
    <source>
        <dbReference type="ARBA" id="ARBA00022691"/>
    </source>
</evidence>
<feature type="transmembrane region" description="Helical" evidence="13">
    <location>
        <begin position="97"/>
        <end position="116"/>
    </location>
</feature>
<proteinExistence type="inferred from homology"/>
<keyword evidence="8 13" id="KW-0812">Transmembrane</keyword>
<dbReference type="Proteomes" id="UP000285301">
    <property type="component" value="Unassembled WGS sequence"/>
</dbReference>
<dbReference type="GO" id="GO:0032259">
    <property type="term" value="P:methylation"/>
    <property type="evidence" value="ECO:0007669"/>
    <property type="project" value="UniProtKB-KW"/>
</dbReference>
<organism evidence="14 15">
    <name type="scientific">Dinothrombium tinctorium</name>
    <dbReference type="NCBI Taxonomy" id="1965070"/>
    <lineage>
        <taxon>Eukaryota</taxon>
        <taxon>Metazoa</taxon>
        <taxon>Ecdysozoa</taxon>
        <taxon>Arthropoda</taxon>
        <taxon>Chelicerata</taxon>
        <taxon>Arachnida</taxon>
        <taxon>Acari</taxon>
        <taxon>Acariformes</taxon>
        <taxon>Trombidiformes</taxon>
        <taxon>Prostigmata</taxon>
        <taxon>Anystina</taxon>
        <taxon>Parasitengona</taxon>
        <taxon>Trombidioidea</taxon>
        <taxon>Trombidiidae</taxon>
        <taxon>Dinothrombium</taxon>
    </lineage>
</organism>
<evidence type="ECO:0000256" key="6">
    <source>
        <dbReference type="ARBA" id="ARBA00022679"/>
    </source>
</evidence>
<dbReference type="AlphaFoldDB" id="A0A443RLT2"/>
<accession>A0A443RLT2</accession>
<reference evidence="14 15" key="1">
    <citation type="journal article" date="2018" name="Gigascience">
        <title>Genomes of trombidid mites reveal novel predicted allergens and laterally-transferred genes associated with secondary metabolism.</title>
        <authorList>
            <person name="Dong X."/>
            <person name="Chaisiri K."/>
            <person name="Xia D."/>
            <person name="Armstrong S.D."/>
            <person name="Fang Y."/>
            <person name="Donnelly M.J."/>
            <person name="Kadowaki T."/>
            <person name="McGarry J.W."/>
            <person name="Darby A.C."/>
            <person name="Makepeace B.L."/>
        </authorList>
    </citation>
    <scope>NUCLEOTIDE SEQUENCE [LARGE SCALE GENOMIC DNA]</scope>
    <source>
        <strain evidence="14">UoL-WK</strain>
    </source>
</reference>
<sequence length="289" mass="33475">MVLSMNGRIALTCFALSTLLSFSLLPLSASSEWLNKLFREHWFYATILFSLLLQLFIANVYKRTDYVYKIAWRATLLASGFTLGLFISFLASNSWKVFGWYLSVLCFFHCSEYITVSIVNPKSLSLNSFLLNHSREYAMAAFLSWTEFVVERYFFPNLKQIWWLSVIGLLLCSFGEIIRKLAMITAGTNFNHVIQSYREEGHVLVTHGIYSIFRHPAYVGWLYWSIGTQVILVNPICTLGYAIASWLFFKKRIESEEISLLNFFGEDYVAYQRRVKTGIPFVSGYSIER</sequence>
<dbReference type="InterPro" id="IPR025770">
    <property type="entry name" value="PPMT_MeTrfase"/>
</dbReference>
<evidence type="ECO:0000256" key="9">
    <source>
        <dbReference type="ARBA" id="ARBA00022989"/>
    </source>
</evidence>
<evidence type="ECO:0000256" key="12">
    <source>
        <dbReference type="ARBA" id="ARBA00023656"/>
    </source>
</evidence>
<dbReference type="InterPro" id="IPR007269">
    <property type="entry name" value="ICMT_MeTrfase"/>
</dbReference>
<dbReference type="OrthoDB" id="422086at2759"/>
<evidence type="ECO:0000256" key="11">
    <source>
        <dbReference type="ARBA" id="ARBA00023572"/>
    </source>
</evidence>
<dbReference type="Pfam" id="PF04140">
    <property type="entry name" value="ICMT"/>
    <property type="match status" value="1"/>
</dbReference>
<feature type="transmembrane region" description="Helical" evidence="13">
    <location>
        <begin position="70"/>
        <end position="91"/>
    </location>
</feature>
<keyword evidence="6 14" id="KW-0808">Transferase</keyword>
<feature type="transmembrane region" description="Helical" evidence="13">
    <location>
        <begin position="41"/>
        <end position="58"/>
    </location>
</feature>
<dbReference type="STRING" id="1965070.A0A443RLT2"/>
<keyword evidence="7 13" id="KW-0949">S-adenosyl-L-methionine</keyword>
<dbReference type="PANTHER" id="PTHR12714">
    <property type="entry name" value="PROTEIN-S ISOPRENYLCYSTEINE O-METHYLTRANSFERASE"/>
    <property type="match status" value="1"/>
</dbReference>
<evidence type="ECO:0000256" key="3">
    <source>
        <dbReference type="ARBA" id="ARBA00009140"/>
    </source>
</evidence>
<keyword evidence="9 13" id="KW-1133">Transmembrane helix</keyword>
<feature type="transmembrane region" description="Helical" evidence="13">
    <location>
        <begin position="230"/>
        <end position="249"/>
    </location>
</feature>
<evidence type="ECO:0000256" key="10">
    <source>
        <dbReference type="ARBA" id="ARBA00023136"/>
    </source>
</evidence>
<keyword evidence="5 13" id="KW-0489">Methyltransferase</keyword>
<name>A0A443RLT2_9ACAR</name>
<dbReference type="GO" id="GO:0004671">
    <property type="term" value="F:protein C-terminal S-isoprenylcysteine carboxyl O-methyltransferase activity"/>
    <property type="evidence" value="ECO:0007669"/>
    <property type="project" value="UniProtKB-EC"/>
</dbReference>
<evidence type="ECO:0000256" key="2">
    <source>
        <dbReference type="ARBA" id="ARBA00004141"/>
    </source>
</evidence>
<evidence type="ECO:0000256" key="1">
    <source>
        <dbReference type="ARBA" id="ARBA00001450"/>
    </source>
</evidence>
<evidence type="ECO:0000256" key="4">
    <source>
        <dbReference type="ARBA" id="ARBA00012151"/>
    </source>
</evidence>
<dbReference type="EC" id="2.1.1.100" evidence="4 13"/>